<dbReference type="STRING" id="331657.A0A4U0XIQ0"/>
<comment type="caution">
    <text evidence="2">The sequence shown here is derived from an EMBL/GenBank/DDBJ whole genome shotgun (WGS) entry which is preliminary data.</text>
</comment>
<dbReference type="OrthoDB" id="4106209at2759"/>
<gene>
    <name evidence="2" type="ORF">B0A49_02223</name>
</gene>
<evidence type="ECO:0000313" key="2">
    <source>
        <dbReference type="EMBL" id="TKA77042.1"/>
    </source>
</evidence>
<dbReference type="Proteomes" id="UP000308768">
    <property type="component" value="Unassembled WGS sequence"/>
</dbReference>
<feature type="region of interest" description="Disordered" evidence="1">
    <location>
        <begin position="178"/>
        <end position="198"/>
    </location>
</feature>
<feature type="compositionally biased region" description="Acidic residues" evidence="1">
    <location>
        <begin position="178"/>
        <end position="189"/>
    </location>
</feature>
<evidence type="ECO:0000313" key="3">
    <source>
        <dbReference type="Proteomes" id="UP000308768"/>
    </source>
</evidence>
<dbReference type="EMBL" id="NAJN01000207">
    <property type="protein sequence ID" value="TKA77042.1"/>
    <property type="molecule type" value="Genomic_DNA"/>
</dbReference>
<dbReference type="AlphaFoldDB" id="A0A4U0XIQ0"/>
<reference evidence="2 3" key="1">
    <citation type="submission" date="2017-03" db="EMBL/GenBank/DDBJ databases">
        <title>Genomes of endolithic fungi from Antarctica.</title>
        <authorList>
            <person name="Coleine C."/>
            <person name="Masonjones S."/>
            <person name="Stajich J.E."/>
        </authorList>
    </citation>
    <scope>NUCLEOTIDE SEQUENCE [LARGE SCALE GENOMIC DNA]</scope>
    <source>
        <strain evidence="2 3">CCFEE 5187</strain>
    </source>
</reference>
<keyword evidence="3" id="KW-1185">Reference proteome</keyword>
<organism evidence="2 3">
    <name type="scientific">Cryomyces minteri</name>
    <dbReference type="NCBI Taxonomy" id="331657"/>
    <lineage>
        <taxon>Eukaryota</taxon>
        <taxon>Fungi</taxon>
        <taxon>Dikarya</taxon>
        <taxon>Ascomycota</taxon>
        <taxon>Pezizomycotina</taxon>
        <taxon>Dothideomycetes</taxon>
        <taxon>Dothideomycetes incertae sedis</taxon>
        <taxon>Cryomyces</taxon>
    </lineage>
</organism>
<name>A0A4U0XIQ0_9PEZI</name>
<proteinExistence type="predicted"/>
<sequence>MRRQGSIQAQLYNHLFPFPSPSDPPTFHDHISKNLIPEVRMEVRTFYGPDKLMVEARYPGLNYSHPPHRVRLGRYPHHTTLFKAFDALGLTAHEIATLCHWEGTLYAREQYEKNSRTVVQDTTGDDIPVVNPGGLQVSTKVVKEVEVVTTEDALADAHYQAVNNPADARSEFGEAALEDNQDDGDDETPLDSGELLNTDMGFMPPVFHETDLDIDSVWDRYIEAAQESEGGGPVALVLPSAAAAAV</sequence>
<protein>
    <submittedName>
        <fullName evidence="2">Uncharacterized protein</fullName>
    </submittedName>
</protein>
<accession>A0A4U0XIQ0</accession>
<evidence type="ECO:0000256" key="1">
    <source>
        <dbReference type="SAM" id="MobiDB-lite"/>
    </source>
</evidence>